<feature type="domain" description="PIN" evidence="1">
    <location>
        <begin position="8"/>
        <end position="134"/>
    </location>
</feature>
<evidence type="ECO:0000259" key="1">
    <source>
        <dbReference type="Pfam" id="PF01850"/>
    </source>
</evidence>
<dbReference type="InterPro" id="IPR002716">
    <property type="entry name" value="PIN_dom"/>
</dbReference>
<evidence type="ECO:0000313" key="2">
    <source>
        <dbReference type="EMBL" id="KKR72648.1"/>
    </source>
</evidence>
<dbReference type="Proteomes" id="UP000034664">
    <property type="component" value="Unassembled WGS sequence"/>
</dbReference>
<reference evidence="2 3" key="1">
    <citation type="journal article" date="2015" name="Nature">
        <title>rRNA introns, odd ribosomes, and small enigmatic genomes across a large radiation of phyla.</title>
        <authorList>
            <person name="Brown C.T."/>
            <person name="Hug L.A."/>
            <person name="Thomas B.C."/>
            <person name="Sharon I."/>
            <person name="Castelle C.J."/>
            <person name="Singh A."/>
            <person name="Wilkins M.J."/>
            <person name="Williams K.H."/>
            <person name="Banfield J.F."/>
        </authorList>
    </citation>
    <scope>NUCLEOTIDE SEQUENCE [LARGE SCALE GENOMIC DNA]</scope>
</reference>
<sequence length="141" mass="15668">MMSKPPRVVVDSDAIIAQTNPKDELHGEAMTISQRLADLNAFLIYPATTIAESATHMQRVLNSTASAIGTIQYMIEPTVFVAEVNQQTLKSARNYMNPRSSKKNTIFDAIVATVAEKYDADAIFSFDKFYKRNGFKLASEL</sequence>
<dbReference type="EMBL" id="LBZM01000003">
    <property type="protein sequence ID" value="KKR72648.1"/>
    <property type="molecule type" value="Genomic_DNA"/>
</dbReference>
<organism evidence="2 3">
    <name type="scientific">Candidatus Roizmanbacteria bacterium GW2011_GWB1_40_7</name>
    <dbReference type="NCBI Taxonomy" id="1618482"/>
    <lineage>
        <taxon>Bacteria</taxon>
        <taxon>Candidatus Roizmaniibacteriota</taxon>
    </lineage>
</organism>
<protein>
    <recommendedName>
        <fullName evidence="1">PIN domain-containing protein</fullName>
    </recommendedName>
</protein>
<comment type="caution">
    <text evidence="2">The sequence shown here is derived from an EMBL/GenBank/DDBJ whole genome shotgun (WGS) entry which is preliminary data.</text>
</comment>
<dbReference type="SUPFAM" id="SSF88723">
    <property type="entry name" value="PIN domain-like"/>
    <property type="match status" value="1"/>
</dbReference>
<dbReference type="Pfam" id="PF01850">
    <property type="entry name" value="PIN"/>
    <property type="match status" value="1"/>
</dbReference>
<accession>A0A0G0T6N3</accession>
<dbReference type="Gene3D" id="3.40.50.1010">
    <property type="entry name" value="5'-nuclease"/>
    <property type="match status" value="1"/>
</dbReference>
<gene>
    <name evidence="2" type="ORF">UU14_C0003G0011</name>
</gene>
<name>A0A0G0T6N3_9BACT</name>
<evidence type="ECO:0000313" key="3">
    <source>
        <dbReference type="Proteomes" id="UP000034664"/>
    </source>
</evidence>
<dbReference type="InterPro" id="IPR029060">
    <property type="entry name" value="PIN-like_dom_sf"/>
</dbReference>
<dbReference type="AlphaFoldDB" id="A0A0G0T6N3"/>
<proteinExistence type="predicted"/>